<dbReference type="GO" id="GO:0008146">
    <property type="term" value="F:sulfotransferase activity"/>
    <property type="evidence" value="ECO:0007669"/>
    <property type="project" value="InterPro"/>
</dbReference>
<sequence length="252" mass="29279">MLMFKLKGLYLRSRPFFNEYFKRSRVSLLILDQKISISQDASFVYYRIPKAANSTIFSSLYENMPGRTPTDMDELSQLKESYYIRPRQVGKKQLATVKAFTHFTFVRHPIKRFLSCYRDKIAGGEKSHYVNKWMKRDVAHDVTMSEFIDYLEQGGLYANAHWAPQVALVPNDISKLDFIGKVENIEEDWCRLCNELGIDWPLTHFAPHSTSQETSRGETPGLDSPTLSRLEALYRQDFECFDYSPPSEQSAE</sequence>
<comment type="caution">
    <text evidence="8">The sequence shown here is derived from an EMBL/GenBank/DDBJ whole genome shotgun (WGS) entry which is preliminary data.</text>
</comment>
<evidence type="ECO:0000256" key="7">
    <source>
        <dbReference type="ARBA" id="ARBA00023180"/>
    </source>
</evidence>
<protein>
    <recommendedName>
        <fullName evidence="10">Sulfotransferase family protein</fullName>
    </recommendedName>
</protein>
<evidence type="ECO:0000256" key="5">
    <source>
        <dbReference type="ARBA" id="ARBA00023034"/>
    </source>
</evidence>
<dbReference type="GO" id="GO:0016051">
    <property type="term" value="P:carbohydrate biosynthetic process"/>
    <property type="evidence" value="ECO:0007669"/>
    <property type="project" value="InterPro"/>
</dbReference>
<evidence type="ECO:0008006" key="10">
    <source>
        <dbReference type="Google" id="ProtNLM"/>
    </source>
</evidence>
<dbReference type="PANTHER" id="PTHR12137:SF54">
    <property type="entry name" value="CARBOHYDRATE SULFOTRANSFERASE"/>
    <property type="match status" value="1"/>
</dbReference>
<reference evidence="8 9" key="1">
    <citation type="submission" date="2017-08" db="EMBL/GenBank/DDBJ databases">
        <title>Halomonas alkalisoli sp. nov., isolated from saline alkaline soil.</title>
        <authorList>
            <person name="Wang D."/>
            <person name="Zhang G."/>
        </authorList>
    </citation>
    <scope>NUCLEOTIDE SEQUENCE [LARGE SCALE GENOMIC DNA]</scope>
    <source>
        <strain evidence="8 9">WRN001</strain>
    </source>
</reference>
<dbReference type="Pfam" id="PF03567">
    <property type="entry name" value="Sulfotransfer_2"/>
    <property type="match status" value="1"/>
</dbReference>
<accession>A0A2A2F4D2</accession>
<keyword evidence="7" id="KW-0325">Glycoprotein</keyword>
<evidence type="ECO:0000313" key="9">
    <source>
        <dbReference type="Proteomes" id="UP000217771"/>
    </source>
</evidence>
<keyword evidence="3" id="KW-0812">Transmembrane</keyword>
<evidence type="ECO:0000313" key="8">
    <source>
        <dbReference type="EMBL" id="PAU79455.1"/>
    </source>
</evidence>
<keyword evidence="4" id="KW-1133">Transmembrane helix</keyword>
<dbReference type="InterPro" id="IPR005331">
    <property type="entry name" value="Sulfotransferase"/>
</dbReference>
<keyword evidence="6" id="KW-0472">Membrane</keyword>
<dbReference type="RefSeq" id="WP_095619465.1">
    <property type="nucleotide sequence ID" value="NZ_NSKB01000001.1"/>
</dbReference>
<dbReference type="SUPFAM" id="SSF52540">
    <property type="entry name" value="P-loop containing nucleoside triphosphate hydrolases"/>
    <property type="match status" value="1"/>
</dbReference>
<dbReference type="AlphaFoldDB" id="A0A2A2F4D2"/>
<evidence type="ECO:0000256" key="1">
    <source>
        <dbReference type="ARBA" id="ARBA00004323"/>
    </source>
</evidence>
<comment type="subcellular location">
    <subcellularLocation>
        <location evidence="1">Golgi apparatus membrane</location>
        <topology evidence="1">Single-pass type II membrane protein</topology>
    </subcellularLocation>
</comment>
<dbReference type="Gene3D" id="3.40.50.300">
    <property type="entry name" value="P-loop containing nucleotide triphosphate hydrolases"/>
    <property type="match status" value="1"/>
</dbReference>
<dbReference type="InterPro" id="IPR018011">
    <property type="entry name" value="Carb_sulfotrans_8-10"/>
</dbReference>
<dbReference type="InterPro" id="IPR027417">
    <property type="entry name" value="P-loop_NTPase"/>
</dbReference>
<evidence type="ECO:0000256" key="2">
    <source>
        <dbReference type="ARBA" id="ARBA00022679"/>
    </source>
</evidence>
<gene>
    <name evidence="8" type="ORF">CK498_03565</name>
</gene>
<evidence type="ECO:0000256" key="6">
    <source>
        <dbReference type="ARBA" id="ARBA00023136"/>
    </source>
</evidence>
<proteinExistence type="predicted"/>
<dbReference type="OrthoDB" id="288532at2"/>
<keyword evidence="9" id="KW-1185">Reference proteome</keyword>
<evidence type="ECO:0000256" key="3">
    <source>
        <dbReference type="ARBA" id="ARBA00022692"/>
    </source>
</evidence>
<dbReference type="EMBL" id="NSKB01000001">
    <property type="protein sequence ID" value="PAU79455.1"/>
    <property type="molecule type" value="Genomic_DNA"/>
</dbReference>
<keyword evidence="2" id="KW-0808">Transferase</keyword>
<organism evidence="8 9">
    <name type="scientific">Halomonas salipaludis</name>
    <dbReference type="NCBI Taxonomy" id="2032625"/>
    <lineage>
        <taxon>Bacteria</taxon>
        <taxon>Pseudomonadati</taxon>
        <taxon>Pseudomonadota</taxon>
        <taxon>Gammaproteobacteria</taxon>
        <taxon>Oceanospirillales</taxon>
        <taxon>Halomonadaceae</taxon>
        <taxon>Halomonas</taxon>
    </lineage>
</organism>
<dbReference type="PANTHER" id="PTHR12137">
    <property type="entry name" value="CARBOHYDRATE SULFOTRANSFERASE"/>
    <property type="match status" value="1"/>
</dbReference>
<keyword evidence="5" id="KW-0333">Golgi apparatus</keyword>
<name>A0A2A2F4D2_9GAMM</name>
<evidence type="ECO:0000256" key="4">
    <source>
        <dbReference type="ARBA" id="ARBA00022989"/>
    </source>
</evidence>
<dbReference type="GO" id="GO:0016020">
    <property type="term" value="C:membrane"/>
    <property type="evidence" value="ECO:0007669"/>
    <property type="project" value="InterPro"/>
</dbReference>
<dbReference type="Proteomes" id="UP000217771">
    <property type="component" value="Unassembled WGS sequence"/>
</dbReference>